<evidence type="ECO:0000256" key="3">
    <source>
        <dbReference type="SAM" id="MobiDB-lite"/>
    </source>
</evidence>
<dbReference type="EMBL" id="AP019302">
    <property type="protein sequence ID" value="BBH04346.1"/>
    <property type="molecule type" value="Genomic_DNA"/>
</dbReference>
<gene>
    <name evidence="5" type="ORF">Prudu_015450</name>
</gene>
<dbReference type="GO" id="GO:0003677">
    <property type="term" value="F:DNA binding"/>
    <property type="evidence" value="ECO:0007669"/>
    <property type="project" value="UniProtKB-KW"/>
</dbReference>
<dbReference type="PROSITE" id="PS50014">
    <property type="entry name" value="BROMODOMAIN_2"/>
    <property type="match status" value="1"/>
</dbReference>
<feature type="compositionally biased region" description="Basic residues" evidence="3">
    <location>
        <begin position="321"/>
        <end position="333"/>
    </location>
</feature>
<accession>A0A4Y1RKD5</accession>
<dbReference type="AlphaFoldDB" id="A0A4Y1RKD5"/>
<organism evidence="5">
    <name type="scientific">Prunus dulcis</name>
    <name type="common">Almond</name>
    <name type="synonym">Amygdalus dulcis</name>
    <dbReference type="NCBI Taxonomy" id="3755"/>
    <lineage>
        <taxon>Eukaryota</taxon>
        <taxon>Viridiplantae</taxon>
        <taxon>Streptophyta</taxon>
        <taxon>Embryophyta</taxon>
        <taxon>Tracheophyta</taxon>
        <taxon>Spermatophyta</taxon>
        <taxon>Magnoliopsida</taxon>
        <taxon>eudicotyledons</taxon>
        <taxon>Gunneridae</taxon>
        <taxon>Pentapetalae</taxon>
        <taxon>rosids</taxon>
        <taxon>fabids</taxon>
        <taxon>Rosales</taxon>
        <taxon>Rosaceae</taxon>
        <taxon>Amygdaloideae</taxon>
        <taxon>Amygdaleae</taxon>
        <taxon>Prunus</taxon>
    </lineage>
</organism>
<dbReference type="Gene3D" id="1.20.920.10">
    <property type="entry name" value="Bromodomain-like"/>
    <property type="match status" value="1"/>
</dbReference>
<dbReference type="PANTHER" id="PTHR37888">
    <property type="entry name" value="DNA-BINDING BROMODOMAIN-CONTAINING PROTEIN"/>
    <property type="match status" value="1"/>
</dbReference>
<keyword evidence="1 2" id="KW-0103">Bromodomain</keyword>
<dbReference type="CDD" id="cd04369">
    <property type="entry name" value="Bromodomain"/>
    <property type="match status" value="1"/>
</dbReference>
<dbReference type="InterPro" id="IPR036427">
    <property type="entry name" value="Bromodomain-like_sf"/>
</dbReference>
<dbReference type="SMART" id="SM00297">
    <property type="entry name" value="BROMO"/>
    <property type="match status" value="1"/>
</dbReference>
<sequence>MGIIGLNENLLGWYAVIGEDVSVRHMSVTIEDKIWVKSLMKGSLCLRGVVGSTREFKYEDLRGYNYNPSNSPAPKEEESERYKSLIRQHMDLHEVQSRLNKGVYTDCTHKFFRDLLLLFNNAVVFLRKTSPEHMAAQELRAIVLKEMTDQLPKPQPAIDTVKLHAPKTDSSVKPSKPSIVVCGLRRSAHGGGGAKNRKGDKRERGEVEEKGKASEVEDKGIRKKRTQERGGPRGSRRGSSKIVGKTEHAYGGNELSSHDGLEEMKMEKIENAKTTKQGAARTFLKRMKQNSTSTVVKRGSSDVSEGGESEDSMVEEEEKKQKGRRNRTRGKRG</sequence>
<feature type="compositionally biased region" description="Acidic residues" evidence="3">
    <location>
        <begin position="305"/>
        <end position="316"/>
    </location>
</feature>
<evidence type="ECO:0000259" key="4">
    <source>
        <dbReference type="PROSITE" id="PS50014"/>
    </source>
</evidence>
<evidence type="ECO:0000313" key="5">
    <source>
        <dbReference type="EMBL" id="BBH04346.1"/>
    </source>
</evidence>
<dbReference type="PANTHER" id="PTHR37888:SF8">
    <property type="entry name" value="HISTONE-LYSINE N-METHYLTRANSFERASE, H3 LYSINE-79 SPECIFIC-LIKE"/>
    <property type="match status" value="1"/>
</dbReference>
<dbReference type="SUPFAM" id="SSF47370">
    <property type="entry name" value="Bromodomain"/>
    <property type="match status" value="1"/>
</dbReference>
<feature type="region of interest" description="Disordered" evidence="3">
    <location>
        <begin position="284"/>
        <end position="333"/>
    </location>
</feature>
<proteinExistence type="predicted"/>
<feature type="region of interest" description="Disordered" evidence="3">
    <location>
        <begin position="153"/>
        <end position="261"/>
    </location>
</feature>
<protein>
    <submittedName>
        <fullName evidence="5">DNA-binding bromodomain-containing protein</fullName>
    </submittedName>
</protein>
<evidence type="ECO:0000256" key="1">
    <source>
        <dbReference type="ARBA" id="ARBA00023117"/>
    </source>
</evidence>
<feature type="domain" description="Bromo" evidence="4">
    <location>
        <begin position="68"/>
        <end position="133"/>
    </location>
</feature>
<dbReference type="InterPro" id="IPR001487">
    <property type="entry name" value="Bromodomain"/>
</dbReference>
<dbReference type="Pfam" id="PF00439">
    <property type="entry name" value="Bromodomain"/>
    <property type="match status" value="1"/>
</dbReference>
<feature type="compositionally biased region" description="Basic and acidic residues" evidence="3">
    <location>
        <begin position="200"/>
        <end position="220"/>
    </location>
</feature>
<feature type="compositionally biased region" description="Low complexity" evidence="3">
    <location>
        <begin position="171"/>
        <end position="181"/>
    </location>
</feature>
<keyword evidence="5" id="KW-0238">DNA-binding</keyword>
<name>A0A4Y1RKD5_PRUDU</name>
<evidence type="ECO:0000256" key="2">
    <source>
        <dbReference type="PROSITE-ProRule" id="PRU00035"/>
    </source>
</evidence>
<reference evidence="5" key="1">
    <citation type="journal article" date="2019" name="Science">
        <title>Mutation of a bHLH transcription factor allowed almond domestication.</title>
        <authorList>
            <person name="Sanchez-Perez R."/>
            <person name="Pavan S."/>
            <person name="Mazzeo R."/>
            <person name="Moldovan C."/>
            <person name="Aiese Cigliano R."/>
            <person name="Del Cueto J."/>
            <person name="Ricciardi F."/>
            <person name="Lotti C."/>
            <person name="Ricciardi L."/>
            <person name="Dicenta F."/>
            <person name="Lopez-Marques R.L."/>
            <person name="Lindberg Moller B."/>
        </authorList>
    </citation>
    <scope>NUCLEOTIDE SEQUENCE</scope>
</reference>